<proteinExistence type="predicted"/>
<dbReference type="Proteomes" id="UP000807504">
    <property type="component" value="Unassembled WGS sequence"/>
</dbReference>
<evidence type="ECO:0000313" key="1">
    <source>
        <dbReference type="EMBL" id="KAF8789311.1"/>
    </source>
</evidence>
<protein>
    <submittedName>
        <fullName evidence="1">Uncharacterized protein</fullName>
    </submittedName>
</protein>
<dbReference type="EMBL" id="JABXBU010000012">
    <property type="protein sequence ID" value="KAF8789311.1"/>
    <property type="molecule type" value="Genomic_DNA"/>
</dbReference>
<name>A0A8T0FED3_ARGBR</name>
<reference evidence="1" key="1">
    <citation type="journal article" date="2020" name="bioRxiv">
        <title>Chromosome-level reference genome of the European wasp spider Argiope bruennichi: a resource for studies on range expansion and evolutionary adaptation.</title>
        <authorList>
            <person name="Sheffer M.M."/>
            <person name="Hoppe A."/>
            <person name="Krehenwinkel H."/>
            <person name="Uhl G."/>
            <person name="Kuss A.W."/>
            <person name="Jensen L."/>
            <person name="Jensen C."/>
            <person name="Gillespie R.G."/>
            <person name="Hoff K.J."/>
            <person name="Prost S."/>
        </authorList>
    </citation>
    <scope>NUCLEOTIDE SEQUENCE</scope>
</reference>
<gene>
    <name evidence="1" type="ORF">HNY73_007255</name>
</gene>
<reference evidence="1" key="2">
    <citation type="submission" date="2020-06" db="EMBL/GenBank/DDBJ databases">
        <authorList>
            <person name="Sheffer M."/>
        </authorList>
    </citation>
    <scope>NUCLEOTIDE SEQUENCE</scope>
</reference>
<evidence type="ECO:0000313" key="2">
    <source>
        <dbReference type="Proteomes" id="UP000807504"/>
    </source>
</evidence>
<comment type="caution">
    <text evidence="1">The sequence shown here is derived from an EMBL/GenBank/DDBJ whole genome shotgun (WGS) entry which is preliminary data.</text>
</comment>
<keyword evidence="2" id="KW-1185">Reference proteome</keyword>
<sequence length="411" mass="47115">MARASVHIGRQRVFIVLKRAKQKFQFDEMCQSINDSFITNSYFGSRPTSSSGWNGCCVPRVKFIVVWNGCCVPRVKFIVVWNGCGMSSSENCLVGMVCGVSRVKIVWWCGMVCGVPRVKFIVVWNGLWRVSSENYLVVWNGLWRVPSENCLVVWNGLWRVPSENCLVVWNGLWRVPSENCLVVWNGLWRVPSENCLVWNGLWRVPRKIVCGMVCGVSRGENCLCGMVVWRVPSENCLVWNGLWRVPSENCLVWNGCGVSRVKIAWCCGMVCGVSRVKIVCGGVLWRVPSENCLWNGVCCGVSRVKIVWWCGSNYNFILRPIFGDIRGSMYLGYKGMILVSIDLKSRLIFGIQSRSFNFPDFLSSLWNFQRKWIRQLAWRIWRNDYTCRINFNPLNLCHNSSPLHLEVLLSS</sequence>
<accession>A0A8T0FED3</accession>
<dbReference type="AlphaFoldDB" id="A0A8T0FED3"/>
<organism evidence="1 2">
    <name type="scientific">Argiope bruennichi</name>
    <name type="common">Wasp spider</name>
    <name type="synonym">Aranea bruennichi</name>
    <dbReference type="NCBI Taxonomy" id="94029"/>
    <lineage>
        <taxon>Eukaryota</taxon>
        <taxon>Metazoa</taxon>
        <taxon>Ecdysozoa</taxon>
        <taxon>Arthropoda</taxon>
        <taxon>Chelicerata</taxon>
        <taxon>Arachnida</taxon>
        <taxon>Araneae</taxon>
        <taxon>Araneomorphae</taxon>
        <taxon>Entelegynae</taxon>
        <taxon>Araneoidea</taxon>
        <taxon>Araneidae</taxon>
        <taxon>Argiope</taxon>
    </lineage>
</organism>